<keyword evidence="2" id="KW-0732">Signal</keyword>
<name>A0A1I3T2V5_9GAMM</name>
<reference evidence="8 9" key="1">
    <citation type="submission" date="2016-10" db="EMBL/GenBank/DDBJ databases">
        <authorList>
            <person name="de Groot N.N."/>
        </authorList>
    </citation>
    <scope>NUCLEOTIDE SEQUENCE [LARGE SCALE GENOMIC DNA]</scope>
    <source>
        <strain evidence="8 9">IBRC-M 10445</strain>
    </source>
</reference>
<evidence type="ECO:0000256" key="2">
    <source>
        <dbReference type="ARBA" id="ARBA00022729"/>
    </source>
</evidence>
<protein>
    <submittedName>
        <fullName evidence="8">Lipoprotein-attachment site-containing protein</fullName>
    </submittedName>
</protein>
<keyword evidence="4" id="KW-0564">Palmitate</keyword>
<accession>A0A1I3T2V5</accession>
<evidence type="ECO:0000256" key="4">
    <source>
        <dbReference type="ARBA" id="ARBA00023139"/>
    </source>
</evidence>
<dbReference type="RefSeq" id="WP_091702998.1">
    <property type="nucleotide sequence ID" value="NZ_BMYN01000001.1"/>
</dbReference>
<feature type="region of interest" description="Disordered" evidence="7">
    <location>
        <begin position="38"/>
        <end position="59"/>
    </location>
</feature>
<keyword evidence="5" id="KW-0998">Cell outer membrane</keyword>
<dbReference type="InterPro" id="IPR032831">
    <property type="entry name" value="LptM_cons"/>
</dbReference>
<keyword evidence="3" id="KW-0472">Membrane</keyword>
<keyword evidence="6 8" id="KW-0449">Lipoprotein</keyword>
<feature type="compositionally biased region" description="Polar residues" evidence="7">
    <location>
        <begin position="43"/>
        <end position="59"/>
    </location>
</feature>
<proteinExistence type="predicted"/>
<keyword evidence="9" id="KW-1185">Reference proteome</keyword>
<dbReference type="PROSITE" id="PS51257">
    <property type="entry name" value="PROKAR_LIPOPROTEIN"/>
    <property type="match status" value="1"/>
</dbReference>
<sequence>MQVSDKIRPFSLAALALGMVLAVMLAGCGQKGPLYRDAGTAAEQATDSADDSQPSQESR</sequence>
<evidence type="ECO:0000256" key="1">
    <source>
        <dbReference type="ARBA" id="ARBA00004459"/>
    </source>
</evidence>
<dbReference type="NCBIfam" id="NF047847">
    <property type="entry name" value="SS_mature_LptM"/>
    <property type="match status" value="1"/>
</dbReference>
<dbReference type="Proteomes" id="UP000199445">
    <property type="component" value="Unassembled WGS sequence"/>
</dbReference>
<comment type="subcellular location">
    <subcellularLocation>
        <location evidence="1">Cell outer membrane</location>
        <topology evidence="1">Lipid-anchor</topology>
    </subcellularLocation>
</comment>
<dbReference type="GO" id="GO:0009279">
    <property type="term" value="C:cell outer membrane"/>
    <property type="evidence" value="ECO:0007669"/>
    <property type="project" value="UniProtKB-SubCell"/>
</dbReference>
<gene>
    <name evidence="8" type="ORF">SAMN05216429_104187</name>
</gene>
<evidence type="ECO:0000256" key="7">
    <source>
        <dbReference type="SAM" id="MobiDB-lite"/>
    </source>
</evidence>
<dbReference type="Pfam" id="PF13627">
    <property type="entry name" value="LptM_cons"/>
    <property type="match status" value="1"/>
</dbReference>
<evidence type="ECO:0000256" key="3">
    <source>
        <dbReference type="ARBA" id="ARBA00023136"/>
    </source>
</evidence>
<evidence type="ECO:0000313" key="9">
    <source>
        <dbReference type="Proteomes" id="UP000199445"/>
    </source>
</evidence>
<evidence type="ECO:0000313" key="8">
    <source>
        <dbReference type="EMBL" id="SFJ64980.1"/>
    </source>
</evidence>
<dbReference type="AlphaFoldDB" id="A0A1I3T2V5"/>
<organism evidence="8 9">
    <name type="scientific">Marinobacter persicus</name>
    <dbReference type="NCBI Taxonomy" id="930118"/>
    <lineage>
        <taxon>Bacteria</taxon>
        <taxon>Pseudomonadati</taxon>
        <taxon>Pseudomonadota</taxon>
        <taxon>Gammaproteobacteria</taxon>
        <taxon>Pseudomonadales</taxon>
        <taxon>Marinobacteraceae</taxon>
        <taxon>Marinobacter</taxon>
    </lineage>
</organism>
<evidence type="ECO:0000256" key="6">
    <source>
        <dbReference type="ARBA" id="ARBA00023288"/>
    </source>
</evidence>
<evidence type="ECO:0000256" key="5">
    <source>
        <dbReference type="ARBA" id="ARBA00023237"/>
    </source>
</evidence>
<dbReference type="EMBL" id="FOSC01000004">
    <property type="protein sequence ID" value="SFJ64980.1"/>
    <property type="molecule type" value="Genomic_DNA"/>
</dbReference>